<feature type="compositionally biased region" description="Basic residues" evidence="1">
    <location>
        <begin position="53"/>
        <end position="62"/>
    </location>
</feature>
<proteinExistence type="predicted"/>
<dbReference type="PROSITE" id="PS50041">
    <property type="entry name" value="C_TYPE_LECTIN_2"/>
    <property type="match status" value="1"/>
</dbReference>
<dbReference type="InterPro" id="IPR016187">
    <property type="entry name" value="CTDL_fold"/>
</dbReference>
<dbReference type="EMBL" id="PDUG01000005">
    <property type="protein sequence ID" value="PIC29208.1"/>
    <property type="molecule type" value="Genomic_DNA"/>
</dbReference>
<feature type="chain" id="PRO_5013700552" description="C-type lectin domain-containing protein" evidence="2">
    <location>
        <begin position="16"/>
        <end position="255"/>
    </location>
</feature>
<organism evidence="4 5">
    <name type="scientific">Caenorhabditis nigoni</name>
    <dbReference type="NCBI Taxonomy" id="1611254"/>
    <lineage>
        <taxon>Eukaryota</taxon>
        <taxon>Metazoa</taxon>
        <taxon>Ecdysozoa</taxon>
        <taxon>Nematoda</taxon>
        <taxon>Chromadorea</taxon>
        <taxon>Rhabditida</taxon>
        <taxon>Rhabditina</taxon>
        <taxon>Rhabditomorpha</taxon>
        <taxon>Rhabditoidea</taxon>
        <taxon>Rhabditidae</taxon>
        <taxon>Peloderinae</taxon>
        <taxon>Caenorhabditis</taxon>
    </lineage>
</organism>
<dbReference type="InterPro" id="IPR016186">
    <property type="entry name" value="C-type_lectin-like/link_sf"/>
</dbReference>
<dbReference type="PANTHER" id="PTHR47517">
    <property type="entry name" value="C-TYPE LECTIN-RELATED"/>
    <property type="match status" value="1"/>
</dbReference>
<name>A0A2G5TPQ3_9PELO</name>
<reference evidence="5" key="1">
    <citation type="submission" date="2017-10" db="EMBL/GenBank/DDBJ databases">
        <title>Rapid genome shrinkage in a self-fertile nematode reveals novel sperm competition proteins.</title>
        <authorList>
            <person name="Yin D."/>
            <person name="Schwarz E.M."/>
            <person name="Thomas C.G."/>
            <person name="Felde R.L."/>
            <person name="Korf I.F."/>
            <person name="Cutter A.D."/>
            <person name="Schartner C.M."/>
            <person name="Ralston E.J."/>
            <person name="Meyer B.J."/>
            <person name="Haag E.S."/>
        </authorList>
    </citation>
    <scope>NUCLEOTIDE SEQUENCE [LARGE SCALE GENOMIC DNA]</scope>
    <source>
        <strain evidence="5">JU1422</strain>
    </source>
</reference>
<keyword evidence="2" id="KW-0732">Signal</keyword>
<dbReference type="Proteomes" id="UP000230233">
    <property type="component" value="Chromosome V"/>
</dbReference>
<dbReference type="OrthoDB" id="5826302at2759"/>
<dbReference type="Gene3D" id="3.10.100.10">
    <property type="entry name" value="Mannose-Binding Protein A, subunit A"/>
    <property type="match status" value="1"/>
</dbReference>
<dbReference type="InterPro" id="IPR001304">
    <property type="entry name" value="C-type_lectin-like"/>
</dbReference>
<feature type="signal peptide" evidence="2">
    <location>
        <begin position="1"/>
        <end position="15"/>
    </location>
</feature>
<dbReference type="SMART" id="SM00034">
    <property type="entry name" value="CLECT"/>
    <property type="match status" value="1"/>
</dbReference>
<comment type="caution">
    <text evidence="4">The sequence shown here is derived from an EMBL/GenBank/DDBJ whole genome shotgun (WGS) entry which is preliminary data.</text>
</comment>
<dbReference type="STRING" id="1611254.A0A2G5TPQ3"/>
<sequence>MKLLILVFLVPFTAAIFLEGHGNGGGRHHGGGGGFSYSSSSSGSSSSSEEHGHHHHGQRPPHRPPPPPRKQCDEGWMRFERPNGLIWCIYLGYSGVTNGYFSQDQAQSACQSLGATLTGFQNDNERMTVAREALTRITNQGITVAGLWLGATNLPGCRSPSCGPYNTFQWTDGHTTGFEGFKWGIGEPDNNNWPGATACIQQFIIPPNFVPGPNDYAGWKAAFVNGDLDKYQCTAPSYPYTRYYACGKIGVQQNA</sequence>
<evidence type="ECO:0000313" key="5">
    <source>
        <dbReference type="Proteomes" id="UP000230233"/>
    </source>
</evidence>
<gene>
    <name evidence="4" type="primary">Cnig_chr_V.g20873</name>
    <name evidence="4" type="ORF">B9Z55_020873</name>
</gene>
<dbReference type="SUPFAM" id="SSF56436">
    <property type="entry name" value="C-type lectin-like"/>
    <property type="match status" value="1"/>
</dbReference>
<dbReference type="AlphaFoldDB" id="A0A2G5TPQ3"/>
<evidence type="ECO:0000256" key="1">
    <source>
        <dbReference type="SAM" id="MobiDB-lite"/>
    </source>
</evidence>
<keyword evidence="5" id="KW-1185">Reference proteome</keyword>
<evidence type="ECO:0000313" key="4">
    <source>
        <dbReference type="EMBL" id="PIC29208.1"/>
    </source>
</evidence>
<evidence type="ECO:0000259" key="3">
    <source>
        <dbReference type="PROSITE" id="PS50041"/>
    </source>
</evidence>
<dbReference type="CDD" id="cd00037">
    <property type="entry name" value="CLECT"/>
    <property type="match status" value="1"/>
</dbReference>
<accession>A0A2G5TPQ3</accession>
<dbReference type="PANTHER" id="PTHR47517:SF2">
    <property type="entry name" value="C-TYPE LECTIN DOMAIN-CONTAINING PROTEIN"/>
    <property type="match status" value="1"/>
</dbReference>
<evidence type="ECO:0000256" key="2">
    <source>
        <dbReference type="SAM" id="SignalP"/>
    </source>
</evidence>
<feature type="region of interest" description="Disordered" evidence="1">
    <location>
        <begin position="29"/>
        <end position="75"/>
    </location>
</feature>
<feature type="compositionally biased region" description="Low complexity" evidence="1">
    <location>
        <begin position="36"/>
        <end position="47"/>
    </location>
</feature>
<protein>
    <recommendedName>
        <fullName evidence="3">C-type lectin domain-containing protein</fullName>
    </recommendedName>
</protein>
<feature type="domain" description="C-type lectin" evidence="3">
    <location>
        <begin position="88"/>
        <end position="200"/>
    </location>
</feature>